<dbReference type="PANTHER" id="PTHR31786">
    <property type="entry name" value="FANCONI ANEMIA CORE COMPLEX-ASSOCIATED PROTEIN 24"/>
    <property type="match status" value="1"/>
</dbReference>
<dbReference type="Pfam" id="PF12826">
    <property type="entry name" value="HHH_2"/>
    <property type="match status" value="1"/>
</dbReference>
<evidence type="ECO:0000313" key="5">
    <source>
        <dbReference type="Proteomes" id="UP000472270"/>
    </source>
</evidence>
<keyword evidence="2" id="KW-0234">DNA repair</keyword>
<evidence type="ECO:0000313" key="4">
    <source>
        <dbReference type="Ensembl" id="ENSSRHP00000104476.1"/>
    </source>
</evidence>
<evidence type="ECO:0000256" key="2">
    <source>
        <dbReference type="ARBA" id="ARBA00023204"/>
    </source>
</evidence>
<dbReference type="PANTHER" id="PTHR31786:SF2">
    <property type="entry name" value="FANCONI ANEMIA CORE COMPLEX-ASSOCIATED PROTEIN 24"/>
    <property type="match status" value="1"/>
</dbReference>
<sequence>TEERHHPRRDEDHLFSTGQVCPKNSSNCLSNCLCYSVENKENPFLRKSVYRLLEPVVLSLVLQIPGIGKVKVMQLLQRFPSIHQLSGASVHELEPIVEQATAQHITAFFHNQFT</sequence>
<dbReference type="GO" id="GO:0003682">
    <property type="term" value="F:chromatin binding"/>
    <property type="evidence" value="ECO:0007669"/>
    <property type="project" value="TreeGrafter"/>
</dbReference>
<dbReference type="InterPro" id="IPR010994">
    <property type="entry name" value="RuvA_2-like"/>
</dbReference>
<keyword evidence="1" id="KW-0227">DNA damage</keyword>
<dbReference type="Gene3D" id="1.10.150.20">
    <property type="entry name" value="5' to 3' exonuclease, C-terminal subdomain"/>
    <property type="match status" value="1"/>
</dbReference>
<accession>A0A673NR69</accession>
<dbReference type="AlphaFoldDB" id="A0A673NR69"/>
<name>A0A673NR69_9TELE</name>
<reference evidence="4" key="2">
    <citation type="submission" date="2025-09" db="UniProtKB">
        <authorList>
            <consortium name="Ensembl"/>
        </authorList>
    </citation>
    <scope>IDENTIFICATION</scope>
</reference>
<proteinExistence type="predicted"/>
<evidence type="ECO:0000259" key="3">
    <source>
        <dbReference type="Pfam" id="PF12826"/>
    </source>
</evidence>
<evidence type="ECO:0000256" key="1">
    <source>
        <dbReference type="ARBA" id="ARBA00022763"/>
    </source>
</evidence>
<dbReference type="InterPro" id="IPR041663">
    <property type="entry name" value="DisA/LigA_HHH"/>
</dbReference>
<reference evidence="4" key="1">
    <citation type="submission" date="2025-08" db="UniProtKB">
        <authorList>
            <consortium name="Ensembl"/>
        </authorList>
    </citation>
    <scope>IDENTIFICATION</scope>
</reference>
<feature type="domain" description="DisA/LigA helix-hairpin-helix motif" evidence="3">
    <location>
        <begin position="60"/>
        <end position="112"/>
    </location>
</feature>
<keyword evidence="5" id="KW-1185">Reference proteome</keyword>
<dbReference type="InterPro" id="IPR026985">
    <property type="entry name" value="FAAP24"/>
</dbReference>
<protein>
    <submittedName>
        <fullName evidence="4">FA core complex associated protein 24</fullName>
    </submittedName>
</protein>
<dbReference type="Ensembl" id="ENSSRHT00000107288.1">
    <property type="protein sequence ID" value="ENSSRHP00000104476.1"/>
    <property type="gene ID" value="ENSSRHG00000051062.1"/>
</dbReference>
<dbReference type="Proteomes" id="UP000472270">
    <property type="component" value="Unassembled WGS sequence"/>
</dbReference>
<dbReference type="GO" id="GO:0036297">
    <property type="term" value="P:interstrand cross-link repair"/>
    <property type="evidence" value="ECO:0007669"/>
    <property type="project" value="InterPro"/>
</dbReference>
<organism evidence="4 5">
    <name type="scientific">Sinocyclocheilus rhinocerous</name>
    <dbReference type="NCBI Taxonomy" id="307959"/>
    <lineage>
        <taxon>Eukaryota</taxon>
        <taxon>Metazoa</taxon>
        <taxon>Chordata</taxon>
        <taxon>Craniata</taxon>
        <taxon>Vertebrata</taxon>
        <taxon>Euteleostomi</taxon>
        <taxon>Actinopterygii</taxon>
        <taxon>Neopterygii</taxon>
        <taxon>Teleostei</taxon>
        <taxon>Ostariophysi</taxon>
        <taxon>Cypriniformes</taxon>
        <taxon>Cyprinidae</taxon>
        <taxon>Cyprininae</taxon>
        <taxon>Sinocyclocheilus</taxon>
    </lineage>
</organism>
<dbReference type="SUPFAM" id="SSF47781">
    <property type="entry name" value="RuvA domain 2-like"/>
    <property type="match status" value="1"/>
</dbReference>
<dbReference type="GO" id="GO:0043240">
    <property type="term" value="C:Fanconi anaemia nuclear complex"/>
    <property type="evidence" value="ECO:0007669"/>
    <property type="project" value="InterPro"/>
</dbReference>